<dbReference type="RefSeq" id="WP_014805028.1">
    <property type="nucleotide sequence ID" value="NC_018020.1"/>
</dbReference>
<evidence type="ECO:0000256" key="1">
    <source>
        <dbReference type="SAM" id="MobiDB-lite"/>
    </source>
</evidence>
<organism evidence="2 3">
    <name type="scientific">Turneriella parva (strain ATCC BAA-1111 / DSM 21527 / NCTC 11395 / H)</name>
    <name type="common">Leptospira parva</name>
    <dbReference type="NCBI Taxonomy" id="869212"/>
    <lineage>
        <taxon>Bacteria</taxon>
        <taxon>Pseudomonadati</taxon>
        <taxon>Spirochaetota</taxon>
        <taxon>Spirochaetia</taxon>
        <taxon>Leptospirales</taxon>
        <taxon>Leptospiraceae</taxon>
        <taxon>Turneriella</taxon>
    </lineage>
</organism>
<reference evidence="2 3" key="1">
    <citation type="submission" date="2012-06" db="EMBL/GenBank/DDBJ databases">
        <title>The complete chromosome of genome of Turneriella parva DSM 21527.</title>
        <authorList>
            <consortium name="US DOE Joint Genome Institute (JGI-PGF)"/>
            <person name="Lucas S."/>
            <person name="Han J."/>
            <person name="Lapidus A."/>
            <person name="Bruce D."/>
            <person name="Goodwin L."/>
            <person name="Pitluck S."/>
            <person name="Peters L."/>
            <person name="Kyrpides N."/>
            <person name="Mavromatis K."/>
            <person name="Ivanova N."/>
            <person name="Mikhailova N."/>
            <person name="Chertkov O."/>
            <person name="Detter J.C."/>
            <person name="Tapia R."/>
            <person name="Han C."/>
            <person name="Land M."/>
            <person name="Hauser L."/>
            <person name="Markowitz V."/>
            <person name="Cheng J.-F."/>
            <person name="Hugenholtz P."/>
            <person name="Woyke T."/>
            <person name="Wu D."/>
            <person name="Gronow S."/>
            <person name="Wellnitz S."/>
            <person name="Brambilla E."/>
            <person name="Klenk H.-P."/>
            <person name="Eisen J.A."/>
        </authorList>
    </citation>
    <scope>NUCLEOTIDE SEQUENCE [LARGE SCALE GENOMIC DNA]</scope>
    <source>
        <strain evidence="3">ATCC BAA-1111 / DSM 21527 / NCTC 11395 / H</strain>
    </source>
</reference>
<proteinExistence type="predicted"/>
<evidence type="ECO:0000313" key="2">
    <source>
        <dbReference type="EMBL" id="AFM14551.1"/>
    </source>
</evidence>
<dbReference type="HOGENOM" id="CLU_380317_0_0_12"/>
<feature type="compositionally biased region" description="Low complexity" evidence="1">
    <location>
        <begin position="551"/>
        <end position="572"/>
    </location>
</feature>
<protein>
    <submittedName>
        <fullName evidence="2">Uncharacterized protein</fullName>
    </submittedName>
</protein>
<feature type="region of interest" description="Disordered" evidence="1">
    <location>
        <begin position="476"/>
        <end position="618"/>
    </location>
</feature>
<feature type="region of interest" description="Disordered" evidence="1">
    <location>
        <begin position="1"/>
        <end position="28"/>
    </location>
</feature>
<name>I4BB94_TURPD</name>
<gene>
    <name evidence="2" type="ordered locus">Turpa_3917</name>
</gene>
<feature type="compositionally biased region" description="Gly residues" evidence="1">
    <location>
        <begin position="117"/>
        <end position="132"/>
    </location>
</feature>
<dbReference type="Proteomes" id="UP000006048">
    <property type="component" value="Chromosome"/>
</dbReference>
<dbReference type="STRING" id="869212.Turpa_3917"/>
<evidence type="ECO:0000313" key="3">
    <source>
        <dbReference type="Proteomes" id="UP000006048"/>
    </source>
</evidence>
<dbReference type="PATRIC" id="fig|869212.3.peg.3948"/>
<dbReference type="KEGG" id="tpx:Turpa_3917"/>
<accession>I4BB94</accession>
<feature type="region of interest" description="Disordered" evidence="1">
    <location>
        <begin position="270"/>
        <end position="299"/>
    </location>
</feature>
<dbReference type="EMBL" id="CP002959">
    <property type="protein sequence ID" value="AFM14551.1"/>
    <property type="molecule type" value="Genomic_DNA"/>
</dbReference>
<feature type="compositionally biased region" description="Acidic residues" evidence="1">
    <location>
        <begin position="604"/>
        <end position="615"/>
    </location>
</feature>
<feature type="compositionally biased region" description="Acidic residues" evidence="1">
    <location>
        <begin position="481"/>
        <end position="501"/>
    </location>
</feature>
<dbReference type="OrthoDB" id="345707at2"/>
<feature type="compositionally biased region" description="Low complexity" evidence="1">
    <location>
        <begin position="281"/>
        <end position="297"/>
    </location>
</feature>
<feature type="compositionally biased region" description="Basic and acidic residues" evidence="1">
    <location>
        <begin position="502"/>
        <end position="535"/>
    </location>
</feature>
<sequence>MGLLEKSLKKTGKTRNTPAKPEKIPEEKRSVGWLSGSFGERTSALADKIDLEAQYARLEAMSSSHAAPPPKISLRDRALKLLSGAGLGKAPVSPVLSAPAPKRSLRERAQQFIRKISGGGSGESGAAGGSHEQGGVSQSNTPGDDTQGLSDHEQELHNRTLFPWWALAEGEHAEGLHSAFGHEHAEPLQQVAETVAEPQPQAVVEETADAARSPLEDFADTIGRITDNLKNLHVQLDAGNFIRNIQVEPTPAAQAFTPPLISHHVPVDGPAAAPQSTAGGVAVESPPVPQAAAPQPKEAARDVFWPRELPLDLPARDVRINADGSVSVVPGPFQLPYLAEDIAPPAGELSHFTRNLKNAELFIGEGELQLTRIIYERLLQKITDAEAKRKIRANLDALDNYRKSHDWGSFMPIAPWMRNPWQDMKPPQLSVSEMPVEAKNITINLDKGFFEIAKAIFEQQKELIQSVVKEKKDDAAAAGAIEDDEGGAGAGDGDEGGDAEAEERRADEDRRKGAPDPRGEGAPDRRSGKDRRADALEENAPPPPLAEDGEAAAAPEPEGAPEAEAAGAPDAAGAEDEPLPDGVMEPPKIPEMSPDGQAMAPDAGEGDEGGGEDKEEENKVQEIRGVLELKTPDQEDTPFLTLTYDFTKIPHAYRLAKDNGIFEYAYYKYKPMLVKAHQFIRRKQITRALNYYRVIREQQIPTEFRHMVDRNIKDITEYLQKYLVTRQN</sequence>
<dbReference type="AlphaFoldDB" id="I4BB94"/>
<feature type="compositionally biased region" description="Polar residues" evidence="1">
    <location>
        <begin position="136"/>
        <end position="149"/>
    </location>
</feature>
<feature type="region of interest" description="Disordered" evidence="1">
    <location>
        <begin position="116"/>
        <end position="153"/>
    </location>
</feature>
<keyword evidence="3" id="KW-1185">Reference proteome</keyword>